<evidence type="ECO:0000313" key="4">
    <source>
        <dbReference type="EMBL" id="MDC8756922.1"/>
    </source>
</evidence>
<dbReference type="InterPro" id="IPR000907">
    <property type="entry name" value="LipOase"/>
</dbReference>
<dbReference type="PROSITE" id="PS51393">
    <property type="entry name" value="LIPOXYGENASE_3"/>
    <property type="match status" value="1"/>
</dbReference>
<dbReference type="InterPro" id="IPR036226">
    <property type="entry name" value="LipOase_C_sf"/>
</dbReference>
<dbReference type="InterPro" id="IPR013819">
    <property type="entry name" value="LipOase_C"/>
</dbReference>
<dbReference type="PANTHER" id="PTHR11771">
    <property type="entry name" value="LIPOXYGENASE"/>
    <property type="match status" value="1"/>
</dbReference>
<evidence type="ECO:0000256" key="2">
    <source>
        <dbReference type="ARBA" id="ARBA00023002"/>
    </source>
</evidence>
<evidence type="ECO:0000313" key="5">
    <source>
        <dbReference type="Proteomes" id="UP001221208"/>
    </source>
</evidence>
<comment type="caution">
    <text evidence="4">The sequence shown here is derived from an EMBL/GenBank/DDBJ whole genome shotgun (WGS) entry which is preliminary data.</text>
</comment>
<proteinExistence type="predicted"/>
<keyword evidence="5" id="KW-1185">Reference proteome</keyword>
<dbReference type="SUPFAM" id="SSF48484">
    <property type="entry name" value="Lipoxigenase"/>
    <property type="match status" value="1"/>
</dbReference>
<protein>
    <submittedName>
        <fullName evidence="4">Lipoxygenase family protein</fullName>
    </submittedName>
</protein>
<organism evidence="4 5">
    <name type="scientific">Janthinobacterium fluminis</name>
    <dbReference type="NCBI Taxonomy" id="2987524"/>
    <lineage>
        <taxon>Bacteria</taxon>
        <taxon>Pseudomonadati</taxon>
        <taxon>Pseudomonadota</taxon>
        <taxon>Betaproteobacteria</taxon>
        <taxon>Burkholderiales</taxon>
        <taxon>Oxalobacteraceae</taxon>
        <taxon>Janthinobacterium</taxon>
    </lineage>
</organism>
<feature type="domain" description="Lipoxygenase" evidence="3">
    <location>
        <begin position="171"/>
        <end position="650"/>
    </location>
</feature>
<dbReference type="Proteomes" id="UP001221208">
    <property type="component" value="Unassembled WGS sequence"/>
</dbReference>
<gene>
    <name evidence="4" type="ORF">OIK44_04890</name>
</gene>
<evidence type="ECO:0000256" key="1">
    <source>
        <dbReference type="ARBA" id="ARBA00022723"/>
    </source>
</evidence>
<sequence length="676" mass="71508">MTSNKVVPLTAVPASVLAYTAGVTNPCRSRHATAGALPVFIKSDKAMASDMQVQAEFVFSGLTATDLSYDSSQYPVTGSFAATLPPWLNDLAAVPADWQVTAVDTANSAARTVQVDKAMAYIAKNVPGQQYNGTSTAQIISQWYTQGMWSSDSTVFSPVQIATLTSNWIADDAELARQRLGGANPNVIKQAPAASYNIASWIGKAANGASLSALQSKLGAAQSAGALFVCDYTGVLGAAVTKQYVRNGRFLAAPLCFFTIDGASNALMPQAIQINATDGSSYIFTPGDSNDAQGDAWLLAKLWVASADQQWWFSGSHLFNTHTVDMLFGTAALNQIQAGTLPASHALVVLAKPFLNKSFNINSGVIGMPGSNQAGIYQKNSFCDEVLPTGRIGLYQVINSLYQNYRFDDNAFPAQMAQRGLSGGAIGKVSFPYRDDGQVWWDAIATFVGQIVDASYPNDAAVAADAGLNGWMGAAQAAFNHDGTTRFTWTPSVSYLKSAFSNLLYTCSVQHTSVNNSMFNGWAFTPNGAFAMQAAPPANAAAVTRQTVLASLPNPQNTAALANVIQSQISFVMNGTAEVAQTLGVSSSGVETMYALYPYAQGSARRAAVGAFWNAVWSSSTSVSARIAANQNARIKSWTGNTPVPNSVSYQYLSAELNAWTAPQYLNAAATNAIQI</sequence>
<keyword evidence="2" id="KW-0560">Oxidoreductase</keyword>
<name>A0ABT5JW16_9BURK</name>
<reference evidence="4 5" key="1">
    <citation type="submission" date="2022-10" db="EMBL/GenBank/DDBJ databases">
        <title>Janthinobacterium sp. hw3 Genome sequencing.</title>
        <authorList>
            <person name="Park S."/>
        </authorList>
    </citation>
    <scope>NUCLEOTIDE SEQUENCE [LARGE SCALE GENOMIC DNA]</scope>
    <source>
        <strain evidence="5">hw3</strain>
    </source>
</reference>
<dbReference type="Gene3D" id="3.10.450.60">
    <property type="match status" value="1"/>
</dbReference>
<dbReference type="RefSeq" id="WP_273669579.1">
    <property type="nucleotide sequence ID" value="NZ_JAQQXR010000001.1"/>
</dbReference>
<evidence type="ECO:0000259" key="3">
    <source>
        <dbReference type="PROSITE" id="PS51393"/>
    </source>
</evidence>
<dbReference type="EMBL" id="JAQQXR010000001">
    <property type="protein sequence ID" value="MDC8756922.1"/>
    <property type="molecule type" value="Genomic_DNA"/>
</dbReference>
<accession>A0ABT5JW16</accession>
<dbReference type="Gene3D" id="1.20.245.10">
    <property type="entry name" value="Lipoxygenase-1, Domain 5"/>
    <property type="match status" value="1"/>
</dbReference>
<keyword evidence="1" id="KW-0479">Metal-binding</keyword>
<dbReference type="Pfam" id="PF00305">
    <property type="entry name" value="Lipoxygenase"/>
    <property type="match status" value="1"/>
</dbReference>